<dbReference type="GO" id="GO:0004523">
    <property type="term" value="F:RNA-DNA hybrid ribonuclease activity"/>
    <property type="evidence" value="ECO:0007669"/>
    <property type="project" value="UniProtKB-EC"/>
</dbReference>
<evidence type="ECO:0000313" key="5">
    <source>
        <dbReference type="Proteomes" id="UP000018468"/>
    </source>
</evidence>
<reference evidence="4" key="2">
    <citation type="submission" date="2025-08" db="UniProtKB">
        <authorList>
            <consortium name="Ensembl"/>
        </authorList>
    </citation>
    <scope>IDENTIFICATION</scope>
</reference>
<feature type="domain" description="Reverse transcriptase" evidence="3">
    <location>
        <begin position="1"/>
        <end position="278"/>
    </location>
</feature>
<reference evidence="4" key="3">
    <citation type="submission" date="2025-09" db="UniProtKB">
        <authorList>
            <consortium name="Ensembl"/>
        </authorList>
    </citation>
    <scope>IDENTIFICATION</scope>
</reference>
<evidence type="ECO:0000313" key="4">
    <source>
        <dbReference type="Ensembl" id="ENSLOCP00000003228.1"/>
    </source>
</evidence>
<dbReference type="STRING" id="7918.ENSLOCP00000003228"/>
<dbReference type="Bgee" id="ENSLOCG00000002743">
    <property type="expression patterns" value="Expressed in camera-type eye and 4 other cell types or tissues"/>
</dbReference>
<dbReference type="AlphaFoldDB" id="W5M4C0"/>
<evidence type="ECO:0000259" key="3">
    <source>
        <dbReference type="PROSITE" id="PS50878"/>
    </source>
</evidence>
<dbReference type="EC" id="3.1.26.4" evidence="2"/>
<keyword evidence="5" id="KW-1185">Reference proteome</keyword>
<dbReference type="GeneTree" id="ENSGT00400000024060"/>
<dbReference type="Gene3D" id="3.30.70.270">
    <property type="match status" value="1"/>
</dbReference>
<dbReference type="InterPro" id="IPR043502">
    <property type="entry name" value="DNA/RNA_pol_sf"/>
</dbReference>
<dbReference type="OMA" id="INNCENW"/>
<dbReference type="Ensembl" id="ENSLOCT00000003235.1">
    <property type="protein sequence ID" value="ENSLOCP00000003228.1"/>
    <property type="gene ID" value="ENSLOCG00000002743.1"/>
</dbReference>
<dbReference type="InterPro" id="IPR000477">
    <property type="entry name" value="RT_dom"/>
</dbReference>
<dbReference type="PANTHER" id="PTHR47027">
    <property type="entry name" value="REVERSE TRANSCRIPTASE DOMAIN-CONTAINING PROTEIN"/>
    <property type="match status" value="1"/>
</dbReference>
<dbReference type="PROSITE" id="PS50878">
    <property type="entry name" value="RT_POL"/>
    <property type="match status" value="1"/>
</dbReference>
<evidence type="ECO:0000256" key="1">
    <source>
        <dbReference type="ARBA" id="ARBA00010879"/>
    </source>
</evidence>
<dbReference type="EMBL" id="AHAT01039632">
    <property type="status" value="NOT_ANNOTATED_CDS"/>
    <property type="molecule type" value="Genomic_DNA"/>
</dbReference>
<name>W5M4C0_LEPOC</name>
<dbReference type="InParanoid" id="W5M4C0"/>
<comment type="similarity">
    <text evidence="1">Belongs to the beta type-B retroviral polymerase family. HERV class-II K(HML-2) pol subfamily.</text>
</comment>
<dbReference type="CDD" id="cd01650">
    <property type="entry name" value="RT_nLTR_like"/>
    <property type="match status" value="1"/>
</dbReference>
<dbReference type="Proteomes" id="UP000018468">
    <property type="component" value="Linkage group LG20"/>
</dbReference>
<dbReference type="HOGENOM" id="CLU_011845_0_0_1"/>
<organism evidence="4 5">
    <name type="scientific">Lepisosteus oculatus</name>
    <name type="common">Spotted gar</name>
    <dbReference type="NCBI Taxonomy" id="7918"/>
    <lineage>
        <taxon>Eukaryota</taxon>
        <taxon>Metazoa</taxon>
        <taxon>Chordata</taxon>
        <taxon>Craniata</taxon>
        <taxon>Vertebrata</taxon>
        <taxon>Euteleostomi</taxon>
        <taxon>Actinopterygii</taxon>
        <taxon>Neopterygii</taxon>
        <taxon>Holostei</taxon>
        <taxon>Semionotiformes</taxon>
        <taxon>Lepisosteidae</taxon>
        <taxon>Lepisosteus</taxon>
    </lineage>
</organism>
<sequence length="510" mass="58057">LITGHIPKKLKQCKTILIPKTSDEKSLEDIGNWRPITIRSMLLRLFSRIITKRLKRACPINQRQRGFIKASGCSENLTTLQYILENAKKSCKQITVVFIDIAKAFESVSHDHIFQVLRQKELDNHIIDLIEDSYQGCKTTIKTKNQSSQEISIKVGVKEGNPMSPILFNLAMDPLINALEELGCGFKTAAGNISMLAFADNLVLLSNSWEGMKRNISILEEFCAQTGLMVQAKKCHGFPISPTKDSYVINNCENWSINGNKLHMITPTESEKYLGLKINPWSTTKLPEASNLIQTWIHKIDKAPLKPSQKVTILNIHTITRLIYQMDHAIRKAVKSWLRLPESTCNGLIYSRTRDGGLGIIKLANLIPSIQIGRLQRMAMSSDSTVRSLMQTNEIQEKFQKIWIHAGDGWESKNKQKPKYKTPCNWRKDEFENWTKLPVQGAGINNFQDDPDSNSWLSHNMDFRERHFIAALQLRANVYPTRECLNTGQRGLPTLCRKCQEVTETCSHIL</sequence>
<protein>
    <recommendedName>
        <fullName evidence="2">ribonuclease H</fullName>
        <ecNumber evidence="2">3.1.26.4</ecNumber>
    </recommendedName>
</protein>
<dbReference type="PANTHER" id="PTHR47027:SF20">
    <property type="entry name" value="REVERSE TRANSCRIPTASE-LIKE PROTEIN WITH RNA-DIRECTED DNA POLYMERASE DOMAIN"/>
    <property type="match status" value="1"/>
</dbReference>
<accession>W5M4C0</accession>
<reference evidence="5" key="1">
    <citation type="submission" date="2011-12" db="EMBL/GenBank/DDBJ databases">
        <title>The Draft Genome of Lepisosteus oculatus.</title>
        <authorList>
            <consortium name="The Broad Institute Genome Assembly &amp; Analysis Group"/>
            <consortium name="Computational R&amp;D Group"/>
            <consortium name="and Sequencing Platform"/>
            <person name="Di Palma F."/>
            <person name="Alfoldi J."/>
            <person name="Johnson J."/>
            <person name="Berlin A."/>
            <person name="Gnerre S."/>
            <person name="Jaffe D."/>
            <person name="MacCallum I."/>
            <person name="Young S."/>
            <person name="Walker B.J."/>
            <person name="Lander E.S."/>
            <person name="Lindblad-Toh K."/>
        </authorList>
    </citation>
    <scope>NUCLEOTIDE SEQUENCE [LARGE SCALE GENOMIC DNA]</scope>
</reference>
<dbReference type="eggNOG" id="KOG1075">
    <property type="taxonomic scope" value="Eukaryota"/>
</dbReference>
<dbReference type="Pfam" id="PF00078">
    <property type="entry name" value="RVT_1"/>
    <property type="match status" value="1"/>
</dbReference>
<dbReference type="SUPFAM" id="SSF56672">
    <property type="entry name" value="DNA/RNA polymerases"/>
    <property type="match status" value="1"/>
</dbReference>
<proteinExistence type="inferred from homology"/>
<evidence type="ECO:0000256" key="2">
    <source>
        <dbReference type="ARBA" id="ARBA00012180"/>
    </source>
</evidence>
<dbReference type="InterPro" id="IPR043128">
    <property type="entry name" value="Rev_trsase/Diguanyl_cyclase"/>
</dbReference>